<dbReference type="Pfam" id="PF01883">
    <property type="entry name" value="FeS_assembly_P"/>
    <property type="match status" value="1"/>
</dbReference>
<keyword evidence="4 6" id="KW-0408">Iron</keyword>
<dbReference type="CDD" id="cd02037">
    <property type="entry name" value="Mrp_NBP35"/>
    <property type="match status" value="1"/>
</dbReference>
<dbReference type="Pfam" id="PF10609">
    <property type="entry name" value="ParA"/>
    <property type="match status" value="1"/>
</dbReference>
<dbReference type="PANTHER" id="PTHR42961:SF2">
    <property type="entry name" value="IRON-SULFUR PROTEIN NUBPL"/>
    <property type="match status" value="1"/>
</dbReference>
<sequence length="365" mass="39843">MFSSSPSPKPEKIIESLKIFQDPFSSHSVVEAGLIGSVNIEKGGRVIITLQTPPEKVADYEELRQKITDGISLLPGVEKVLTVMTTHKGETPTPPPLPPAVKIELPEVQHVIAIASGKGGVGKSLTALNLALAFQKLGKKTGLLDADIYGPSLPKMMGLGGKPKTDDQKRLIPPIKFGLQCMSMGFFVPEDMPMIWRGPMIQTAVLQLTRDVAWKDLDILVVDLPPGTGDTQLTLIQKVPLAGVVIVSTPQDLALIDARKGLHMFQKLHIPILGIIENMSYFSCPACHHRSEIFHHGGAHEEARKLGIPFLGEIPLTIDLRRASDEGLPLIESDPHHPLSEIFLGMAKQLIHQITQQNTKINFND</sequence>
<dbReference type="AlphaFoldDB" id="A0A0K8MC71"/>
<dbReference type="EMBL" id="BBVC01000005">
    <property type="protein sequence ID" value="GAO97459.1"/>
    <property type="molecule type" value="Genomic_DNA"/>
</dbReference>
<dbReference type="HAMAP" id="MF_02040">
    <property type="entry name" value="Mrp_NBP35"/>
    <property type="match status" value="1"/>
</dbReference>
<dbReference type="SUPFAM" id="SSF117916">
    <property type="entry name" value="Fe-S cluster assembly (FSCA) domain-like"/>
    <property type="match status" value="1"/>
</dbReference>
<evidence type="ECO:0000256" key="5">
    <source>
        <dbReference type="ARBA" id="ARBA00023014"/>
    </source>
</evidence>
<dbReference type="GO" id="GO:0005524">
    <property type="term" value="F:ATP binding"/>
    <property type="evidence" value="ECO:0007669"/>
    <property type="project" value="UniProtKB-UniRule"/>
</dbReference>
<dbReference type="Gene3D" id="3.40.50.300">
    <property type="entry name" value="P-loop containing nucleotide triphosphate hydrolases"/>
    <property type="match status" value="1"/>
</dbReference>
<evidence type="ECO:0000256" key="6">
    <source>
        <dbReference type="HAMAP-Rule" id="MF_02040"/>
    </source>
</evidence>
<evidence type="ECO:0000256" key="4">
    <source>
        <dbReference type="ARBA" id="ARBA00023004"/>
    </source>
</evidence>
<protein>
    <recommendedName>
        <fullName evidence="6">Iron-sulfur cluster carrier protein</fullName>
    </recommendedName>
</protein>
<dbReference type="GO" id="GO:0140663">
    <property type="term" value="F:ATP-dependent FeS chaperone activity"/>
    <property type="evidence" value="ECO:0007669"/>
    <property type="project" value="InterPro"/>
</dbReference>
<dbReference type="Gene3D" id="3.30.300.130">
    <property type="entry name" value="Fe-S cluster assembly (FSCA)"/>
    <property type="match status" value="1"/>
</dbReference>
<dbReference type="InterPro" id="IPR027417">
    <property type="entry name" value="P-loop_NTPase"/>
</dbReference>
<accession>A0A0K8MC71</accession>
<dbReference type="InterPro" id="IPR033756">
    <property type="entry name" value="YlxH/NBP35"/>
</dbReference>
<keyword evidence="9" id="KW-1185">Reference proteome</keyword>
<dbReference type="GO" id="GO:0046872">
    <property type="term" value="F:metal ion binding"/>
    <property type="evidence" value="ECO:0007669"/>
    <property type="project" value="UniProtKB-KW"/>
</dbReference>
<comment type="similarity">
    <text evidence="6">Belongs to the Mrp/NBP35 ATP-binding proteins family.</text>
</comment>
<evidence type="ECO:0000313" key="9">
    <source>
        <dbReference type="Proteomes" id="UP000036771"/>
    </source>
</evidence>
<dbReference type="InterPro" id="IPR002744">
    <property type="entry name" value="MIP18-like"/>
</dbReference>
<evidence type="ECO:0000256" key="3">
    <source>
        <dbReference type="ARBA" id="ARBA00022840"/>
    </source>
</evidence>
<name>A0A0K8MC71_9PROT</name>
<keyword evidence="3 6" id="KW-0067">ATP-binding</keyword>
<proteinExistence type="inferred from homology"/>
<dbReference type="PANTHER" id="PTHR42961">
    <property type="entry name" value="IRON-SULFUR PROTEIN NUBPL"/>
    <property type="match status" value="1"/>
</dbReference>
<reference evidence="8 9" key="1">
    <citation type="submission" date="2015-03" db="EMBL/GenBank/DDBJ databases">
        <title>Caedibacter varicaedens, whole genome shotgun sequence.</title>
        <authorList>
            <person name="Suzuki H."/>
            <person name="Dapper A.L."/>
            <person name="Gibson A.K."/>
            <person name="Jackson C."/>
            <person name="Lee H."/>
            <person name="Pejaver V.R."/>
            <person name="Doak T."/>
            <person name="Lynch M."/>
        </authorList>
    </citation>
    <scope>NUCLEOTIDE SEQUENCE [LARGE SCALE GENOMIC DNA]</scope>
</reference>
<comment type="subunit">
    <text evidence="6">Homodimer.</text>
</comment>
<evidence type="ECO:0000256" key="2">
    <source>
        <dbReference type="ARBA" id="ARBA00022741"/>
    </source>
</evidence>
<feature type="domain" description="MIP18 family-like" evidence="7">
    <location>
        <begin position="11"/>
        <end position="80"/>
    </location>
</feature>
<dbReference type="InterPro" id="IPR034904">
    <property type="entry name" value="FSCA_dom_sf"/>
</dbReference>
<dbReference type="OrthoDB" id="9809679at2"/>
<dbReference type="GO" id="GO:0016887">
    <property type="term" value="F:ATP hydrolysis activity"/>
    <property type="evidence" value="ECO:0007669"/>
    <property type="project" value="UniProtKB-UniRule"/>
</dbReference>
<evidence type="ECO:0000259" key="7">
    <source>
        <dbReference type="Pfam" id="PF01883"/>
    </source>
</evidence>
<dbReference type="SUPFAM" id="SSF52540">
    <property type="entry name" value="P-loop containing nucleoside triphosphate hydrolases"/>
    <property type="match status" value="1"/>
</dbReference>
<dbReference type="InterPro" id="IPR044304">
    <property type="entry name" value="NUBPL-like"/>
</dbReference>
<keyword evidence="5 6" id="KW-0411">Iron-sulfur</keyword>
<dbReference type="STRING" id="1629334.Cva_00091"/>
<keyword evidence="6" id="KW-0378">Hydrolase</keyword>
<evidence type="ECO:0000313" key="8">
    <source>
        <dbReference type="EMBL" id="GAO97459.1"/>
    </source>
</evidence>
<dbReference type="FunFam" id="3.40.50.300:FF:001278">
    <property type="entry name" value="Iron-sulfur cluster carrier protein"/>
    <property type="match status" value="1"/>
</dbReference>
<evidence type="ECO:0000256" key="1">
    <source>
        <dbReference type="ARBA" id="ARBA00022723"/>
    </source>
</evidence>
<dbReference type="Proteomes" id="UP000036771">
    <property type="component" value="Unassembled WGS sequence"/>
</dbReference>
<gene>
    <name evidence="8" type="primary">ylxH</name>
    <name evidence="8" type="ORF">Cva_00091</name>
</gene>
<keyword evidence="1 6" id="KW-0479">Metal-binding</keyword>
<comment type="function">
    <text evidence="6">Binds and transfers iron-sulfur (Fe-S) clusters to target apoproteins. Can hydrolyze ATP.</text>
</comment>
<feature type="binding site" evidence="6">
    <location>
        <begin position="117"/>
        <end position="124"/>
    </location>
    <ligand>
        <name>ATP</name>
        <dbReference type="ChEBI" id="CHEBI:30616"/>
    </ligand>
</feature>
<dbReference type="GO" id="GO:0051539">
    <property type="term" value="F:4 iron, 4 sulfur cluster binding"/>
    <property type="evidence" value="ECO:0007669"/>
    <property type="project" value="TreeGrafter"/>
</dbReference>
<organism evidence="8 9">
    <name type="scientific">Caedimonas varicaedens</name>
    <dbReference type="NCBI Taxonomy" id="1629334"/>
    <lineage>
        <taxon>Bacteria</taxon>
        <taxon>Pseudomonadati</taxon>
        <taxon>Pseudomonadota</taxon>
        <taxon>Alphaproteobacteria</taxon>
        <taxon>Holosporales</taxon>
        <taxon>Caedimonadaceae</taxon>
        <taxon>Caedimonas</taxon>
    </lineage>
</organism>
<dbReference type="GO" id="GO:0016226">
    <property type="term" value="P:iron-sulfur cluster assembly"/>
    <property type="evidence" value="ECO:0007669"/>
    <property type="project" value="InterPro"/>
</dbReference>
<dbReference type="InterPro" id="IPR019591">
    <property type="entry name" value="Mrp/NBP35_ATP-bd"/>
</dbReference>
<comment type="caution">
    <text evidence="8">The sequence shown here is derived from an EMBL/GenBank/DDBJ whole genome shotgun (WGS) entry which is preliminary data.</text>
</comment>
<keyword evidence="2 6" id="KW-0547">Nucleotide-binding</keyword>